<feature type="domain" description="Thioredoxin" evidence="1">
    <location>
        <begin position="44"/>
        <end position="185"/>
    </location>
</feature>
<dbReference type="InterPro" id="IPR036249">
    <property type="entry name" value="Thioredoxin-like_sf"/>
</dbReference>
<sequence length="186" mass="20906">MKPSGKYIALGVLLIAGCLILFTPIGPKLRAYAGRIISYSSIKLKADKTIPENTYDWELTDLNTEAYSFQNEKGKVVFLNLWATWCKPCLVEIPDIQALYDDYGDKVSFMLVSEEEFSRVNSFALKKGYSLPFFLAENQVPEIFSSSTIPTTYIISKQGKIVMAANGAVDWNSEKIRKLLNQLLAE</sequence>
<dbReference type="PROSITE" id="PS51352">
    <property type="entry name" value="THIOREDOXIN_2"/>
    <property type="match status" value="1"/>
</dbReference>
<dbReference type="PANTHER" id="PTHR42852:SF13">
    <property type="entry name" value="PROTEIN DIPZ"/>
    <property type="match status" value="1"/>
</dbReference>
<dbReference type="PROSITE" id="PS51257">
    <property type="entry name" value="PROKAR_LIPOPROTEIN"/>
    <property type="match status" value="1"/>
</dbReference>
<evidence type="ECO:0000313" key="2">
    <source>
        <dbReference type="EMBL" id="MBT2163392.1"/>
    </source>
</evidence>
<reference evidence="3" key="1">
    <citation type="submission" date="2023-07" db="EMBL/GenBank/DDBJ databases">
        <title>Zobellia barbeyronii sp. nov., a new marine flavobacterium, isolated from green and red algae.</title>
        <authorList>
            <person name="Nedashkovskaya O.I."/>
            <person name="Otstavnykh N."/>
            <person name="Zhukova N."/>
            <person name="Guzev K."/>
            <person name="Chausova V."/>
            <person name="Tekutyeva L."/>
            <person name="Mikhailov V."/>
            <person name="Isaeva M."/>
        </authorList>
    </citation>
    <scope>NUCLEOTIDE SEQUENCE [LARGE SCALE GENOMIC DNA]</scope>
    <source>
        <strain evidence="3">KMM 6746</strain>
    </source>
</reference>
<dbReference type="InterPro" id="IPR000866">
    <property type="entry name" value="AhpC/TSA"/>
</dbReference>
<accession>A0ABS5WJC2</accession>
<dbReference type="CDD" id="cd02966">
    <property type="entry name" value="TlpA_like_family"/>
    <property type="match status" value="1"/>
</dbReference>
<proteinExistence type="predicted"/>
<dbReference type="Gene3D" id="3.40.30.10">
    <property type="entry name" value="Glutaredoxin"/>
    <property type="match status" value="1"/>
</dbReference>
<dbReference type="InterPro" id="IPR013766">
    <property type="entry name" value="Thioredoxin_domain"/>
</dbReference>
<keyword evidence="3" id="KW-1185">Reference proteome</keyword>
<dbReference type="PANTHER" id="PTHR42852">
    <property type="entry name" value="THIOL:DISULFIDE INTERCHANGE PROTEIN DSBE"/>
    <property type="match status" value="1"/>
</dbReference>
<dbReference type="EMBL" id="JACATN010000007">
    <property type="protein sequence ID" value="MBT2163392.1"/>
    <property type="molecule type" value="Genomic_DNA"/>
</dbReference>
<comment type="caution">
    <text evidence="2">The sequence shown here is derived from an EMBL/GenBank/DDBJ whole genome shotgun (WGS) entry which is preliminary data.</text>
</comment>
<evidence type="ECO:0000313" key="3">
    <source>
        <dbReference type="Proteomes" id="UP000740413"/>
    </source>
</evidence>
<evidence type="ECO:0000259" key="1">
    <source>
        <dbReference type="PROSITE" id="PS51352"/>
    </source>
</evidence>
<dbReference type="SUPFAM" id="SSF52833">
    <property type="entry name" value="Thioredoxin-like"/>
    <property type="match status" value="1"/>
</dbReference>
<organism evidence="2 3">
    <name type="scientific">Zobellia barbeyronii</name>
    <dbReference type="NCBI Taxonomy" id="2748009"/>
    <lineage>
        <taxon>Bacteria</taxon>
        <taxon>Pseudomonadati</taxon>
        <taxon>Bacteroidota</taxon>
        <taxon>Flavobacteriia</taxon>
        <taxon>Flavobacteriales</taxon>
        <taxon>Flavobacteriaceae</taxon>
        <taxon>Zobellia</taxon>
    </lineage>
</organism>
<dbReference type="RefSeq" id="WP_214613345.1">
    <property type="nucleotide sequence ID" value="NZ_JACATN010000007.1"/>
</dbReference>
<dbReference type="Proteomes" id="UP000740413">
    <property type="component" value="Unassembled WGS sequence"/>
</dbReference>
<name>A0ABS5WJC2_9FLAO</name>
<gene>
    <name evidence="2" type="ORF">HW347_19130</name>
</gene>
<dbReference type="InterPro" id="IPR050553">
    <property type="entry name" value="Thioredoxin_ResA/DsbE_sf"/>
</dbReference>
<protein>
    <submittedName>
        <fullName evidence="2">Redoxin domain-containing protein</fullName>
    </submittedName>
</protein>
<dbReference type="Pfam" id="PF00578">
    <property type="entry name" value="AhpC-TSA"/>
    <property type="match status" value="1"/>
</dbReference>